<dbReference type="Proteomes" id="UP000249008">
    <property type="component" value="Chromosome 1"/>
</dbReference>
<dbReference type="Gene3D" id="3.40.50.1360">
    <property type="match status" value="1"/>
</dbReference>
<keyword evidence="2" id="KW-0805">Transcription regulation</keyword>
<dbReference type="InterPro" id="IPR051054">
    <property type="entry name" value="SorC_transcr_regulators"/>
</dbReference>
<organism evidence="7 8">
    <name type="scientific">Fusobacterium ulcerans</name>
    <dbReference type="NCBI Taxonomy" id="861"/>
    <lineage>
        <taxon>Bacteria</taxon>
        <taxon>Fusobacteriati</taxon>
        <taxon>Fusobacteriota</taxon>
        <taxon>Fusobacteriia</taxon>
        <taxon>Fusobacteriales</taxon>
        <taxon>Fusobacteriaceae</taxon>
        <taxon>Fusobacterium</taxon>
    </lineage>
</organism>
<evidence type="ECO:0000256" key="2">
    <source>
        <dbReference type="ARBA" id="ARBA00023015"/>
    </source>
</evidence>
<protein>
    <submittedName>
        <fullName evidence="7">Sor operon activator</fullName>
    </submittedName>
</protein>
<dbReference type="EMBL" id="LS483487">
    <property type="protein sequence ID" value="SQJ01025.1"/>
    <property type="molecule type" value="Genomic_DNA"/>
</dbReference>
<dbReference type="InterPro" id="IPR037171">
    <property type="entry name" value="NagB/RpiA_transferase-like"/>
</dbReference>
<dbReference type="GO" id="GO:0003677">
    <property type="term" value="F:DNA binding"/>
    <property type="evidence" value="ECO:0007669"/>
    <property type="project" value="UniProtKB-KW"/>
</dbReference>
<dbReference type="PANTHER" id="PTHR34294">
    <property type="entry name" value="TRANSCRIPTIONAL REGULATOR-RELATED"/>
    <property type="match status" value="1"/>
</dbReference>
<name>A0AAX2J9B1_9FUSO</name>
<dbReference type="InterPro" id="IPR011991">
    <property type="entry name" value="ArsR-like_HTH"/>
</dbReference>
<dbReference type="SUPFAM" id="SSF100950">
    <property type="entry name" value="NagB/RpiA/CoA transferase-like"/>
    <property type="match status" value="1"/>
</dbReference>
<evidence type="ECO:0000256" key="4">
    <source>
        <dbReference type="ARBA" id="ARBA00023163"/>
    </source>
</evidence>
<comment type="similarity">
    <text evidence="1">Belongs to the SorC transcriptional regulatory family.</text>
</comment>
<gene>
    <name evidence="7" type="primary">sorC</name>
    <name evidence="7" type="ORF">NCTC12112_01063</name>
</gene>
<evidence type="ECO:0000313" key="7">
    <source>
        <dbReference type="EMBL" id="SQJ01025.1"/>
    </source>
</evidence>
<evidence type="ECO:0000259" key="5">
    <source>
        <dbReference type="Pfam" id="PF04198"/>
    </source>
</evidence>
<dbReference type="AlphaFoldDB" id="A0AAX2J9B1"/>
<dbReference type="Pfam" id="PF04198">
    <property type="entry name" value="Sugar-bind"/>
    <property type="match status" value="1"/>
</dbReference>
<dbReference type="Gene3D" id="1.10.10.60">
    <property type="entry name" value="Homeodomain-like"/>
    <property type="match status" value="1"/>
</dbReference>
<evidence type="ECO:0000259" key="6">
    <source>
        <dbReference type="Pfam" id="PF12802"/>
    </source>
</evidence>
<dbReference type="Pfam" id="PF12802">
    <property type="entry name" value="MarR_2"/>
    <property type="match status" value="1"/>
</dbReference>
<dbReference type="GO" id="GO:0030246">
    <property type="term" value="F:carbohydrate binding"/>
    <property type="evidence" value="ECO:0007669"/>
    <property type="project" value="InterPro"/>
</dbReference>
<dbReference type="InterPro" id="IPR013324">
    <property type="entry name" value="RNA_pol_sigma_r3/r4-like"/>
</dbReference>
<evidence type="ECO:0000256" key="1">
    <source>
        <dbReference type="ARBA" id="ARBA00010466"/>
    </source>
</evidence>
<dbReference type="GeneID" id="78455635"/>
<dbReference type="CDD" id="cd00090">
    <property type="entry name" value="HTH_ARSR"/>
    <property type="match status" value="1"/>
</dbReference>
<proteinExistence type="inferred from homology"/>
<sequence length="311" mass="35138">MLDDNVKTQKMVEIAKMYYEEDLTQNEIAKRLGVSRPLVSKMLADAKEAGIVTIQINSPFVSNDFLMEEIKKKYNIEGGMVIPQADTDYLTDQVILNNVISYMSNDLKKYRKFGLGWGKNIGDLVQKLEVSEKKMELEGYVCPLVGNISMPTKDFHSNELVRIFSQMTFLKPYYLFAPAFLATEQEKNLFINIENYKDIKRLWEKLDVAVLSIGNHPSVPDLATASRFGDNLQKGKAIGNILSYYYDINGKFITGESDFSIEIPLDDLRKIEHVIGLCSSKTSKDAVIGALKTGIITHLVIDENTAKEILQ</sequence>
<dbReference type="KEGG" id="ful:C4N20_12490"/>
<dbReference type="InterPro" id="IPR000835">
    <property type="entry name" value="HTH_MarR-typ"/>
</dbReference>
<keyword evidence="4" id="KW-0804">Transcription</keyword>
<dbReference type="PANTHER" id="PTHR34294:SF1">
    <property type="entry name" value="TRANSCRIPTIONAL REGULATOR LSRR"/>
    <property type="match status" value="1"/>
</dbReference>
<dbReference type="RefSeq" id="WP_005976853.1">
    <property type="nucleotide sequence ID" value="NZ_BAABXY010000001.1"/>
</dbReference>
<evidence type="ECO:0000313" key="8">
    <source>
        <dbReference type="Proteomes" id="UP000249008"/>
    </source>
</evidence>
<dbReference type="InterPro" id="IPR007324">
    <property type="entry name" value="Sugar-bd_dom_put"/>
</dbReference>
<keyword evidence="3" id="KW-0238">DNA-binding</keyword>
<dbReference type="SUPFAM" id="SSF88659">
    <property type="entry name" value="Sigma3 and sigma4 domains of RNA polymerase sigma factors"/>
    <property type="match status" value="1"/>
</dbReference>
<dbReference type="GO" id="GO:0003700">
    <property type="term" value="F:DNA-binding transcription factor activity"/>
    <property type="evidence" value="ECO:0007669"/>
    <property type="project" value="InterPro"/>
</dbReference>
<evidence type="ECO:0000256" key="3">
    <source>
        <dbReference type="ARBA" id="ARBA00023125"/>
    </source>
</evidence>
<feature type="domain" description="HTH marR-type" evidence="6">
    <location>
        <begin position="20"/>
        <end position="54"/>
    </location>
</feature>
<feature type="domain" description="Sugar-binding" evidence="5">
    <location>
        <begin position="66"/>
        <end position="311"/>
    </location>
</feature>
<reference evidence="7 8" key="1">
    <citation type="submission" date="2018-06" db="EMBL/GenBank/DDBJ databases">
        <authorList>
            <consortium name="Pathogen Informatics"/>
            <person name="Doyle S."/>
        </authorList>
    </citation>
    <scope>NUCLEOTIDE SEQUENCE [LARGE SCALE GENOMIC DNA]</scope>
    <source>
        <strain evidence="7 8">NCTC12112</strain>
    </source>
</reference>
<accession>A0AAX2J9B1</accession>